<protein>
    <submittedName>
        <fullName evidence="3">Uncharacterized protein</fullName>
    </submittedName>
</protein>
<reference evidence="3 4" key="1">
    <citation type="journal article" date="2024" name="Nat. Commun.">
        <title>Phylogenomics reveals the evolutionary origins of lichenization in chlorophyte algae.</title>
        <authorList>
            <person name="Puginier C."/>
            <person name="Libourel C."/>
            <person name="Otte J."/>
            <person name="Skaloud P."/>
            <person name="Haon M."/>
            <person name="Grisel S."/>
            <person name="Petersen M."/>
            <person name="Berrin J.G."/>
            <person name="Delaux P.M."/>
            <person name="Dal Grande F."/>
            <person name="Keller J."/>
        </authorList>
    </citation>
    <scope>NUCLEOTIDE SEQUENCE [LARGE SCALE GENOMIC DNA]</scope>
    <source>
        <strain evidence="3 4">SAG 2145</strain>
    </source>
</reference>
<feature type="transmembrane region" description="Helical" evidence="2">
    <location>
        <begin position="83"/>
        <end position="102"/>
    </location>
</feature>
<proteinExistence type="predicted"/>
<dbReference type="AlphaFoldDB" id="A0AAW1S1M6"/>
<evidence type="ECO:0000256" key="2">
    <source>
        <dbReference type="SAM" id="Phobius"/>
    </source>
</evidence>
<gene>
    <name evidence="3" type="ORF">WJX74_001968</name>
</gene>
<feature type="transmembrane region" description="Helical" evidence="2">
    <location>
        <begin position="108"/>
        <end position="127"/>
    </location>
</feature>
<organism evidence="3 4">
    <name type="scientific">Apatococcus lobatus</name>
    <dbReference type="NCBI Taxonomy" id="904363"/>
    <lineage>
        <taxon>Eukaryota</taxon>
        <taxon>Viridiplantae</taxon>
        <taxon>Chlorophyta</taxon>
        <taxon>core chlorophytes</taxon>
        <taxon>Trebouxiophyceae</taxon>
        <taxon>Chlorellales</taxon>
        <taxon>Chlorellaceae</taxon>
        <taxon>Apatococcus</taxon>
    </lineage>
</organism>
<sequence>MATPNTDEQEITQPLLERSISAEDPHSAKRQTDAQPLREAAASRLEDYDAEVAQGPIASGNSAEEIPLHALPRASSKWRAQRALMAAWLLSSIATFLPSIFFPFLWTLGGMAGIFGSCWYFCHCWGLKPARDIASNVQVIWILGIATGCFSGLMAIVLGMAWVGSLLCLLVDGVQGGCGAASILLLFPVSWFLMHAALSIHIARKARKIKRLLNPFSSGVVS</sequence>
<keyword evidence="2" id="KW-0812">Transmembrane</keyword>
<evidence type="ECO:0000313" key="3">
    <source>
        <dbReference type="EMBL" id="KAK9840008.1"/>
    </source>
</evidence>
<dbReference type="EMBL" id="JALJOS010000004">
    <property type="protein sequence ID" value="KAK9840008.1"/>
    <property type="molecule type" value="Genomic_DNA"/>
</dbReference>
<accession>A0AAW1S1M6</accession>
<feature type="compositionally biased region" description="Basic and acidic residues" evidence="1">
    <location>
        <begin position="20"/>
        <end position="32"/>
    </location>
</feature>
<feature type="transmembrane region" description="Helical" evidence="2">
    <location>
        <begin position="139"/>
        <end position="163"/>
    </location>
</feature>
<evidence type="ECO:0000256" key="1">
    <source>
        <dbReference type="SAM" id="MobiDB-lite"/>
    </source>
</evidence>
<feature type="region of interest" description="Disordered" evidence="1">
    <location>
        <begin position="1"/>
        <end position="41"/>
    </location>
</feature>
<keyword evidence="2" id="KW-0472">Membrane</keyword>
<evidence type="ECO:0000313" key="4">
    <source>
        <dbReference type="Proteomes" id="UP001438707"/>
    </source>
</evidence>
<keyword evidence="2" id="KW-1133">Transmembrane helix</keyword>
<comment type="caution">
    <text evidence="3">The sequence shown here is derived from an EMBL/GenBank/DDBJ whole genome shotgun (WGS) entry which is preliminary data.</text>
</comment>
<keyword evidence="4" id="KW-1185">Reference proteome</keyword>
<dbReference type="Proteomes" id="UP001438707">
    <property type="component" value="Unassembled WGS sequence"/>
</dbReference>
<name>A0AAW1S1M6_9CHLO</name>
<feature type="transmembrane region" description="Helical" evidence="2">
    <location>
        <begin position="183"/>
        <end position="203"/>
    </location>
</feature>